<name>A0A6J5MX71_9CAUD</name>
<keyword evidence="1" id="KW-0175">Coiled coil</keyword>
<organism evidence="2">
    <name type="scientific">uncultured Caudovirales phage</name>
    <dbReference type="NCBI Taxonomy" id="2100421"/>
    <lineage>
        <taxon>Viruses</taxon>
        <taxon>Duplodnaviria</taxon>
        <taxon>Heunggongvirae</taxon>
        <taxon>Uroviricota</taxon>
        <taxon>Caudoviricetes</taxon>
        <taxon>Peduoviridae</taxon>
        <taxon>Maltschvirus</taxon>
        <taxon>Maltschvirus maltsch</taxon>
    </lineage>
</organism>
<reference evidence="2" key="1">
    <citation type="submission" date="2020-04" db="EMBL/GenBank/DDBJ databases">
        <authorList>
            <person name="Chiriac C."/>
            <person name="Salcher M."/>
            <person name="Ghai R."/>
            <person name="Kavagutti S V."/>
        </authorList>
    </citation>
    <scope>NUCLEOTIDE SEQUENCE</scope>
</reference>
<feature type="coiled-coil region" evidence="1">
    <location>
        <begin position="315"/>
        <end position="343"/>
    </location>
</feature>
<protein>
    <submittedName>
        <fullName evidence="2">Uncharacterized protein</fullName>
    </submittedName>
</protein>
<evidence type="ECO:0000256" key="1">
    <source>
        <dbReference type="SAM" id="Coils"/>
    </source>
</evidence>
<gene>
    <name evidence="2" type="ORF">UFOVP550_8</name>
</gene>
<evidence type="ECO:0000313" key="2">
    <source>
        <dbReference type="EMBL" id="CAB4149563.1"/>
    </source>
</evidence>
<proteinExistence type="predicted"/>
<accession>A0A6J5MX71</accession>
<dbReference type="EMBL" id="LR796522">
    <property type="protein sequence ID" value="CAB4149563.1"/>
    <property type="molecule type" value="Genomic_DNA"/>
</dbReference>
<sequence>MAELRVDIASEFTGKKAFDKAGKATNSLDKAVGKLGKQLASVFAITKVVAFGKASVKAFVDDEAAASRLATAVTNLGYAFAQPQIDNYISKLESSSSVADDLLRPAFQALLTTTGSLTTSQEVLTTAIEASRASGVDLTTVAQDLANAYVGNTKGLKKYNLGLTQAELKTMSFTQVQEKFNQQFAGANQAYLATYAGKLNVLTVAAGNAQETIGKGLVDALVLAGGKDGDVQDVADAMANLSDYTADAIRGAGILAGKLTDIDKKQTGGFLSKLFAKNFELGWIGQLNKLGQEVDRPTAGRRFMGGQQANLYDSEAAAQKRIAEQQAKLLKAQEKAAKALTAEQKKQAALKKAGSIFDLEQVQLIAALKGKLSDEERKRVELQFAIITGNVSEAQKLTYELARAQGFSVAIAKDLASMDFKNNPFASWEAYLDKLLKKAQDLAKVGTGGGGGGAATPITPALTPEDRARLLAPVNPNGVSTIGEYIRQLDLAGTSTLPTPAPSMGTGQGGSVAENYRLNQIVVQIDGKQVAAALQDSSMSGTASSVNRLTGGWSL</sequence>